<dbReference type="Proteomes" id="UP000008144">
    <property type="component" value="Chromosome 9"/>
</dbReference>
<reference evidence="10" key="2">
    <citation type="journal article" date="2008" name="Genome Biol.">
        <title>Improved genome assembly and evidence-based global gene model set for the chordate Ciona intestinalis: new insight into intron and operon populations.</title>
        <authorList>
            <person name="Satou Y."/>
            <person name="Mineta K."/>
            <person name="Ogasawara M."/>
            <person name="Sasakura Y."/>
            <person name="Shoguchi E."/>
            <person name="Ueno K."/>
            <person name="Yamada L."/>
            <person name="Matsumoto J."/>
            <person name="Wasserscheid J."/>
            <person name="Dewar K."/>
            <person name="Wiley G.B."/>
            <person name="Macmil S.L."/>
            <person name="Roe B.A."/>
            <person name="Zeller R.W."/>
            <person name="Hastings K.E."/>
            <person name="Lemaire P."/>
            <person name="Lindquist E."/>
            <person name="Endo T."/>
            <person name="Hotta K."/>
            <person name="Inaba K."/>
        </authorList>
    </citation>
    <scope>NUCLEOTIDE SEQUENCE [LARGE SCALE GENOMIC DNA]</scope>
    <source>
        <strain evidence="10">wild type</strain>
    </source>
</reference>
<dbReference type="FunCoup" id="F6XS68">
    <property type="interactions" value="8"/>
</dbReference>
<keyword evidence="5" id="KW-0833">Ubl conjugation pathway</keyword>
<evidence type="ECO:0000256" key="4">
    <source>
        <dbReference type="ARBA" id="ARBA00022490"/>
    </source>
</evidence>
<keyword evidence="6 7" id="KW-0802">TPR repeat</keyword>
<feature type="domain" description="F-box" evidence="9">
    <location>
        <begin position="126"/>
        <end position="177"/>
    </location>
</feature>
<dbReference type="Pfam" id="PF19270">
    <property type="entry name" value="FBO_C"/>
    <property type="match status" value="1"/>
</dbReference>
<dbReference type="PROSITE" id="PS50005">
    <property type="entry name" value="TPR"/>
    <property type="match status" value="1"/>
</dbReference>
<dbReference type="PROSITE" id="PS50181">
    <property type="entry name" value="FBOX"/>
    <property type="match status" value="1"/>
</dbReference>
<reference evidence="11" key="1">
    <citation type="journal article" date="2002" name="Science">
        <title>The draft genome of Ciona intestinalis: insights into chordate and vertebrate origins.</title>
        <authorList>
            <person name="Dehal P."/>
            <person name="Satou Y."/>
            <person name="Campbell R.K."/>
            <person name="Chapman J."/>
            <person name="Degnan B."/>
            <person name="De Tomaso A."/>
            <person name="Davidson B."/>
            <person name="Di Gregorio A."/>
            <person name="Gelpke M."/>
            <person name="Goodstein D.M."/>
            <person name="Harafuji N."/>
            <person name="Hastings K.E."/>
            <person name="Ho I."/>
            <person name="Hotta K."/>
            <person name="Huang W."/>
            <person name="Kawashima T."/>
            <person name="Lemaire P."/>
            <person name="Martinez D."/>
            <person name="Meinertzhagen I.A."/>
            <person name="Necula S."/>
            <person name="Nonaka M."/>
            <person name="Putnam N."/>
            <person name="Rash S."/>
            <person name="Saiga H."/>
            <person name="Satake M."/>
            <person name="Terry A."/>
            <person name="Yamada L."/>
            <person name="Wang H.G."/>
            <person name="Awazu S."/>
            <person name="Azumi K."/>
            <person name="Boore J."/>
            <person name="Branno M."/>
            <person name="Chin-Bow S."/>
            <person name="DeSantis R."/>
            <person name="Doyle S."/>
            <person name="Francino P."/>
            <person name="Keys D.N."/>
            <person name="Haga S."/>
            <person name="Hayashi H."/>
            <person name="Hino K."/>
            <person name="Imai K.S."/>
            <person name="Inaba K."/>
            <person name="Kano S."/>
            <person name="Kobayashi K."/>
            <person name="Kobayashi M."/>
            <person name="Lee B.I."/>
            <person name="Makabe K.W."/>
            <person name="Manohar C."/>
            <person name="Matassi G."/>
            <person name="Medina M."/>
            <person name="Mochizuki Y."/>
            <person name="Mount S."/>
            <person name="Morishita T."/>
            <person name="Miura S."/>
            <person name="Nakayama A."/>
            <person name="Nishizaka S."/>
            <person name="Nomoto H."/>
            <person name="Ohta F."/>
            <person name="Oishi K."/>
            <person name="Rigoutsos I."/>
            <person name="Sano M."/>
            <person name="Sasaki A."/>
            <person name="Sasakura Y."/>
            <person name="Shoguchi E."/>
            <person name="Shin-i T."/>
            <person name="Spagnuolo A."/>
            <person name="Stainier D."/>
            <person name="Suzuki M.M."/>
            <person name="Tassy O."/>
            <person name="Takatori N."/>
            <person name="Tokuoka M."/>
            <person name="Yagi K."/>
            <person name="Yoshizaki F."/>
            <person name="Wada S."/>
            <person name="Zhang C."/>
            <person name="Hyatt P.D."/>
            <person name="Larimer F."/>
            <person name="Detter C."/>
            <person name="Doggett N."/>
            <person name="Glavina T."/>
            <person name="Hawkins T."/>
            <person name="Richardson P."/>
            <person name="Lucas S."/>
            <person name="Kohara Y."/>
            <person name="Levine M."/>
            <person name="Satoh N."/>
            <person name="Rokhsar D.S."/>
        </authorList>
    </citation>
    <scope>NUCLEOTIDE SEQUENCE [LARGE SCALE GENOMIC DNA]</scope>
</reference>
<dbReference type="Ensembl" id="ENSCINT00000017127.3">
    <property type="protein sequence ID" value="ENSCINP00000017127.3"/>
    <property type="gene ID" value="ENSCING00000008398.3"/>
</dbReference>
<evidence type="ECO:0000256" key="8">
    <source>
        <dbReference type="SAM" id="MobiDB-lite"/>
    </source>
</evidence>
<keyword evidence="4" id="KW-0963">Cytoplasm</keyword>
<evidence type="ECO:0000313" key="11">
    <source>
        <dbReference type="Proteomes" id="UP000008144"/>
    </source>
</evidence>
<dbReference type="InterPro" id="IPR045464">
    <property type="entry name" value="Hrt3/FBXO9_C"/>
</dbReference>
<dbReference type="AlphaFoldDB" id="F6XS68"/>
<dbReference type="PANTHER" id="PTHR12874">
    <property type="entry name" value="F-BOX ONLY PROTEIN 48-RELATED"/>
    <property type="match status" value="1"/>
</dbReference>
<dbReference type="GO" id="GO:0005737">
    <property type="term" value="C:cytoplasm"/>
    <property type="evidence" value="ECO:0000318"/>
    <property type="project" value="GO_Central"/>
</dbReference>
<evidence type="ECO:0000256" key="3">
    <source>
        <dbReference type="ARBA" id="ARBA00019775"/>
    </source>
</evidence>
<dbReference type="PANTHER" id="PTHR12874:SF29">
    <property type="entry name" value="F-BOX ONLY PROTEIN 9"/>
    <property type="match status" value="1"/>
</dbReference>
<dbReference type="FunFam" id="1.20.1280.50:FF:000012">
    <property type="entry name" value="F-box only protein 9"/>
    <property type="match status" value="1"/>
</dbReference>
<evidence type="ECO:0000259" key="9">
    <source>
        <dbReference type="PROSITE" id="PS50181"/>
    </source>
</evidence>
<dbReference type="SUPFAM" id="SSF81383">
    <property type="entry name" value="F-box domain"/>
    <property type="match status" value="1"/>
</dbReference>
<evidence type="ECO:0000256" key="7">
    <source>
        <dbReference type="PROSITE-ProRule" id="PRU00339"/>
    </source>
</evidence>
<accession>F6XS68</accession>
<protein>
    <recommendedName>
        <fullName evidence="3">F-box only protein 9</fullName>
    </recommendedName>
</protein>
<evidence type="ECO:0000256" key="2">
    <source>
        <dbReference type="ARBA" id="ARBA00004906"/>
    </source>
</evidence>
<evidence type="ECO:0000256" key="5">
    <source>
        <dbReference type="ARBA" id="ARBA00022786"/>
    </source>
</evidence>
<dbReference type="InterPro" id="IPR019734">
    <property type="entry name" value="TPR_rpt"/>
</dbReference>
<keyword evidence="11" id="KW-1185">Reference proteome</keyword>
<reference evidence="10" key="3">
    <citation type="submission" date="2025-08" db="UniProtKB">
        <authorList>
            <consortium name="Ensembl"/>
        </authorList>
    </citation>
    <scope>IDENTIFICATION</scope>
</reference>
<dbReference type="Pfam" id="PF12937">
    <property type="entry name" value="F-box-like"/>
    <property type="match status" value="1"/>
</dbReference>
<proteinExistence type="predicted"/>
<evidence type="ECO:0000256" key="1">
    <source>
        <dbReference type="ARBA" id="ARBA00004496"/>
    </source>
</evidence>
<comment type="pathway">
    <text evidence="2">Protein modification; protein ubiquitination.</text>
</comment>
<dbReference type="GO" id="GO:0019005">
    <property type="term" value="C:SCF ubiquitin ligase complex"/>
    <property type="evidence" value="ECO:0000318"/>
    <property type="project" value="GO_Central"/>
</dbReference>
<evidence type="ECO:0000256" key="6">
    <source>
        <dbReference type="ARBA" id="ARBA00022803"/>
    </source>
</evidence>
<dbReference type="Gene3D" id="1.20.1280.50">
    <property type="match status" value="1"/>
</dbReference>
<dbReference type="OMA" id="RWNRLDF"/>
<dbReference type="CDD" id="cd22089">
    <property type="entry name" value="F-box_FBXO9"/>
    <property type="match status" value="1"/>
</dbReference>
<feature type="repeat" description="TPR" evidence="7">
    <location>
        <begin position="48"/>
        <end position="81"/>
    </location>
</feature>
<sequence>MEDNNGEEEVNHEQVLENFRQEWQTEVQRKQENQTEVAGTSSEKHEKAEKLFLQGIEKEREGRMLEAIKFYRNALQLDPDVEGRLTYTAPEGCSLSSSTEEENCGSEFCDLLQRFSSMSCSSQEHNTFLTQLPSEIINKIFRYVVSSHLDMKSLEALSETCRKFYIYARDETIWRSACEKVWTTHSKKGYSSWRNMFIEKPHVRWDGIYISKVTYYREGDPSVLYAFYEPIQVVEYYRYIRFFHNGKMIVFTTPDPPSQVIHKLTLENQHQLKYRVGYYKTHINHVEKQELAKVTAMVKNVESETLPRSNSGGSRSRTDRHLKKFIVSDIEYHLALDLTSTGKKRSNKLTWQHYSCCSTFGDGRSTMCEMSLREQFPPFYFSPVVSYMLTSSTSV</sequence>
<name>F6XS68_CIOIN</name>
<organism evidence="10 11">
    <name type="scientific">Ciona intestinalis</name>
    <name type="common">Transparent sea squirt</name>
    <name type="synonym">Ascidia intestinalis</name>
    <dbReference type="NCBI Taxonomy" id="7719"/>
    <lineage>
        <taxon>Eukaryota</taxon>
        <taxon>Metazoa</taxon>
        <taxon>Chordata</taxon>
        <taxon>Tunicata</taxon>
        <taxon>Ascidiacea</taxon>
        <taxon>Phlebobranchia</taxon>
        <taxon>Cionidae</taxon>
        <taxon>Ciona</taxon>
    </lineage>
</organism>
<feature type="region of interest" description="Disordered" evidence="8">
    <location>
        <begin position="26"/>
        <end position="45"/>
    </location>
</feature>
<dbReference type="InterPro" id="IPR001810">
    <property type="entry name" value="F-box_dom"/>
</dbReference>
<dbReference type="HOGENOM" id="CLU_041758_0_0_1"/>
<dbReference type="InterPro" id="IPR036047">
    <property type="entry name" value="F-box-like_dom_sf"/>
</dbReference>
<reference evidence="10" key="4">
    <citation type="submission" date="2025-09" db="UniProtKB">
        <authorList>
            <consortium name="Ensembl"/>
        </authorList>
    </citation>
    <scope>IDENTIFICATION</scope>
</reference>
<comment type="subcellular location">
    <subcellularLocation>
        <location evidence="1">Cytoplasm</location>
    </subcellularLocation>
</comment>
<dbReference type="GO" id="GO:0031146">
    <property type="term" value="P:SCF-dependent proteasomal ubiquitin-dependent protein catabolic process"/>
    <property type="evidence" value="ECO:0000318"/>
    <property type="project" value="GO_Central"/>
</dbReference>
<dbReference type="InParanoid" id="F6XS68"/>
<dbReference type="EMBL" id="EAAA01002961">
    <property type="status" value="NOT_ANNOTATED_CDS"/>
    <property type="molecule type" value="Genomic_DNA"/>
</dbReference>
<dbReference type="GeneTree" id="ENSGT00390000014256"/>
<dbReference type="STRING" id="7719.ENSCINP00000017127"/>
<evidence type="ECO:0000313" key="10">
    <source>
        <dbReference type="Ensembl" id="ENSCINP00000017127.3"/>
    </source>
</evidence>